<evidence type="ECO:0000313" key="4">
    <source>
        <dbReference type="EMBL" id="ROT88020.1"/>
    </source>
</evidence>
<accession>A0A1Y4G5H9</accession>
<protein>
    <submittedName>
        <fullName evidence="3">Integration host factor</fullName>
    </submittedName>
</protein>
<dbReference type="AlphaFoldDB" id="A0A1Y4G5H9"/>
<dbReference type="GeneID" id="97354025"/>
<dbReference type="Proteomes" id="UP000285258">
    <property type="component" value="Unassembled WGS sequence"/>
</dbReference>
<dbReference type="InterPro" id="IPR047806">
    <property type="entry name" value="IHF_actinobact"/>
</dbReference>
<proteinExistence type="predicted"/>
<reference evidence="4" key="3">
    <citation type="journal article" date="2019" name="Microbiol. Resour. Announc.">
        <title>Draft Genome Sequences of Type Strains of Gordonibacter faecihominis, Paraeggerthella hongkongensis, Parvibacter caecicola,Slackia equolifaciens, Slackia faecicanis, and Slackia isoflavoniconvertens.</title>
        <authorList>
            <person name="Danylec N."/>
            <person name="Stoll D.A."/>
            <person name="Dotsch A."/>
            <person name="Huch M."/>
        </authorList>
    </citation>
    <scope>NUCLEOTIDE SEQUENCE</scope>
    <source>
        <strain evidence="4">DSM 27213</strain>
    </source>
</reference>
<dbReference type="Pfam" id="PF22525">
    <property type="entry name" value="H2TH_5"/>
    <property type="match status" value="1"/>
</dbReference>
<dbReference type="Gene3D" id="1.10.8.50">
    <property type="match status" value="1"/>
</dbReference>
<reference evidence="4" key="2">
    <citation type="journal article" date="2019" name="Int. J. Syst. Evol. Microbiol.">
        <title>Gordonibacter faecihominis is a later heterotypic synonym of Gordonibacter urolithinfaciens.</title>
        <authorList>
            <person name="Danylec N."/>
            <person name="Stoll D.A."/>
            <person name="Huch M."/>
        </authorList>
    </citation>
    <scope>NUCLEOTIDE SEQUENCE</scope>
    <source>
        <strain evidence="4">DSM 27213</strain>
    </source>
</reference>
<reference evidence="2 6" key="4">
    <citation type="journal article" date="2019" name="Nat. Med.">
        <title>A library of human gut bacterial isolates paired with longitudinal multiomics data enables mechanistic microbiome research.</title>
        <authorList>
            <person name="Poyet M."/>
            <person name="Groussin M."/>
            <person name="Gibbons S.M."/>
            <person name="Avila-Pacheco J."/>
            <person name="Jiang X."/>
            <person name="Kearney S.M."/>
            <person name="Perrotta A.R."/>
            <person name="Berdy B."/>
            <person name="Zhao S."/>
            <person name="Lieberman T.D."/>
            <person name="Swanson P.K."/>
            <person name="Smith M."/>
            <person name="Roesemann S."/>
            <person name="Alexander J.E."/>
            <person name="Rich S.A."/>
            <person name="Livny J."/>
            <person name="Vlamakis H."/>
            <person name="Clish C."/>
            <person name="Bullock K."/>
            <person name="Deik A."/>
            <person name="Scott J."/>
            <person name="Pierce K.A."/>
            <person name="Xavier R.J."/>
            <person name="Alm E.J."/>
        </authorList>
    </citation>
    <scope>NUCLEOTIDE SEQUENCE [LARGE SCALE GENOMIC DNA]</scope>
    <source>
        <strain evidence="2 6">BIOML-A1</strain>
    </source>
</reference>
<evidence type="ECO:0000259" key="1">
    <source>
        <dbReference type="Pfam" id="PF22525"/>
    </source>
</evidence>
<evidence type="ECO:0000313" key="6">
    <source>
        <dbReference type="Proteomes" id="UP000462865"/>
    </source>
</evidence>
<name>A0A1Y4G5H9_9ACTN</name>
<dbReference type="RefSeq" id="WP_041239777.1">
    <property type="nucleotide sequence ID" value="NZ_BAABZN010000001.1"/>
</dbReference>
<reference evidence="5" key="1">
    <citation type="submission" date="2018-05" db="EMBL/GenBank/DDBJ databases">
        <title>Genome Sequencing of selected type strains of the family Eggerthellaceae.</title>
        <authorList>
            <person name="Danylec N."/>
            <person name="Stoll D.A."/>
            <person name="Doetsch A."/>
            <person name="Huch M."/>
        </authorList>
    </citation>
    <scope>NUCLEOTIDE SEQUENCE [LARGE SCALE GENOMIC DNA]</scope>
    <source>
        <strain evidence="5">DSM 27213</strain>
    </source>
</reference>
<sequence length="102" mass="11397">MAIPQLSPEERQAALEKAKAARIKRAEVRDELKSGKLTLAKVLEMKNDPVVGRMKVSTLIETMPGYGKAKAEKIMKELQIAESRRLRGLGERQQTALLERLG</sequence>
<dbReference type="EMBL" id="WPOC01000022">
    <property type="protein sequence ID" value="MVN16054.1"/>
    <property type="molecule type" value="Genomic_DNA"/>
</dbReference>
<dbReference type="Proteomes" id="UP000468327">
    <property type="component" value="Unassembled WGS sequence"/>
</dbReference>
<keyword evidence="7" id="KW-1185">Reference proteome</keyword>
<dbReference type="Proteomes" id="UP000462865">
    <property type="component" value="Unassembled WGS sequence"/>
</dbReference>
<organism evidence="3 7">
    <name type="scientific">Gordonibacter urolithinfaciens</name>
    <dbReference type="NCBI Taxonomy" id="1335613"/>
    <lineage>
        <taxon>Bacteria</taxon>
        <taxon>Bacillati</taxon>
        <taxon>Actinomycetota</taxon>
        <taxon>Coriobacteriia</taxon>
        <taxon>Eggerthellales</taxon>
        <taxon>Eggerthellaceae</taxon>
        <taxon>Gordonibacter</taxon>
    </lineage>
</organism>
<gene>
    <name evidence="4" type="ORF">DMP12_13740</name>
    <name evidence="2" type="ORF">GKG38_11520</name>
    <name evidence="3" type="ORF">GO738_12020</name>
</gene>
<feature type="domain" description="Integration host factor-like helix-two turn-helix" evidence="1">
    <location>
        <begin position="32"/>
        <end position="100"/>
    </location>
</feature>
<dbReference type="InterPro" id="IPR055201">
    <property type="entry name" value="IHF-like_H2TH"/>
</dbReference>
<evidence type="ECO:0000313" key="5">
    <source>
        <dbReference type="Proteomes" id="UP000285258"/>
    </source>
</evidence>
<dbReference type="NCBIfam" id="NF041260">
    <property type="entry name" value="actino_IHF"/>
    <property type="match status" value="1"/>
</dbReference>
<evidence type="ECO:0000313" key="2">
    <source>
        <dbReference type="EMBL" id="MSA95670.1"/>
    </source>
</evidence>
<dbReference type="EMBL" id="QIBW01000026">
    <property type="protein sequence ID" value="ROT88020.1"/>
    <property type="molecule type" value="Genomic_DNA"/>
</dbReference>
<dbReference type="EMBL" id="WKZA01000064">
    <property type="protein sequence ID" value="MSA95670.1"/>
    <property type="molecule type" value="Genomic_DNA"/>
</dbReference>
<comment type="caution">
    <text evidence="3">The sequence shown here is derived from an EMBL/GenBank/DDBJ whole genome shotgun (WGS) entry which is preliminary data.</text>
</comment>
<evidence type="ECO:0000313" key="7">
    <source>
        <dbReference type="Proteomes" id="UP000468327"/>
    </source>
</evidence>
<evidence type="ECO:0000313" key="3">
    <source>
        <dbReference type="EMBL" id="MVN16054.1"/>
    </source>
</evidence>
<reference evidence="3 7" key="5">
    <citation type="submission" date="2019-11" db="EMBL/GenBank/DDBJ databases">
        <title>Whole genome shotgun sequencing (WGS) data from Adlercreutzia equolifaciens ResAG-91, Eggerthella lenta MRI-F36, MRI-F37, MRI-F40, ResAG-49, ResAG-88, ResAG-121, ResAG-145, and Gordonibacter sp. ResAG-5, ResAG-26, ResAG-43, ResAG-50, ResAG-59.</title>
        <authorList>
            <person name="Stoll D.A."/>
            <person name="Danylec N."/>
            <person name="Franz C.M.A.P."/>
            <person name="Huch M."/>
        </authorList>
    </citation>
    <scope>NUCLEOTIDE SEQUENCE [LARGE SCALE GENOMIC DNA]</scope>
    <source>
        <strain evidence="3 7">ResAG-59</strain>
    </source>
</reference>